<name>C5A2V1_THEGJ</name>
<dbReference type="eggNOG" id="arCOG11056">
    <property type="taxonomic scope" value="Archaea"/>
</dbReference>
<accession>C5A2V1</accession>
<evidence type="ECO:0000313" key="2">
    <source>
        <dbReference type="Proteomes" id="UP000001488"/>
    </source>
</evidence>
<gene>
    <name evidence="1" type="ordered locus">TGAM_0101</name>
</gene>
<reference evidence="1 2" key="1">
    <citation type="journal article" date="2007" name="Genome Biol.">
        <title>Genome analysis and genome-wide proteomics of Thermococcus gammatolerans, the most radioresistant organism known amongst the Archaea.</title>
        <authorList>
            <person name="Zivanovic Y."/>
            <person name="Armengaud J."/>
            <person name="Lagorce A."/>
            <person name="Leplat C."/>
            <person name="Guerin P."/>
            <person name="Dutertre M."/>
            <person name="Anthouard V."/>
            <person name="Forterre P."/>
            <person name="Wincker P."/>
            <person name="Confalonieri F."/>
        </authorList>
    </citation>
    <scope>NUCLEOTIDE SEQUENCE [LARGE SCALE GENOMIC DNA]</scope>
    <source>
        <strain evidence="2">DSM 15229 / JCM 11827 / EJ3</strain>
    </source>
</reference>
<proteinExistence type="predicted"/>
<dbReference type="EMBL" id="CP001398">
    <property type="protein sequence ID" value="ACS32603.1"/>
    <property type="molecule type" value="Genomic_DNA"/>
</dbReference>
<dbReference type="HOGENOM" id="CLU_200911_0_0_2"/>
<sequence length="73" mass="8380">MAGVRVLYLGENKKRGSFMGATRSEIVVEVPKGMSVSEIRKMVREIVLRYLREKGASEEELKKVRVRVEVLEE</sequence>
<protein>
    <submittedName>
        <fullName evidence="1">Uncharacterized protein</fullName>
    </submittedName>
</protein>
<dbReference type="Proteomes" id="UP000001488">
    <property type="component" value="Chromosome"/>
</dbReference>
<evidence type="ECO:0000313" key="1">
    <source>
        <dbReference type="EMBL" id="ACS32603.1"/>
    </source>
</evidence>
<dbReference type="PaxDb" id="593117-TGAM_0101"/>
<keyword evidence="2" id="KW-1185">Reference proteome</keyword>
<dbReference type="PATRIC" id="fig|593117.10.peg.102"/>
<dbReference type="AlphaFoldDB" id="C5A2V1"/>
<organism evidence="1 2">
    <name type="scientific">Thermococcus gammatolerans (strain DSM 15229 / JCM 11827 / EJ3)</name>
    <dbReference type="NCBI Taxonomy" id="593117"/>
    <lineage>
        <taxon>Archaea</taxon>
        <taxon>Methanobacteriati</taxon>
        <taxon>Methanobacteriota</taxon>
        <taxon>Thermococci</taxon>
        <taxon>Thermococcales</taxon>
        <taxon>Thermococcaceae</taxon>
        <taxon>Thermococcus</taxon>
    </lineage>
</organism>
<dbReference type="STRING" id="593117.TGAM_0101"/>
<dbReference type="KEGG" id="tga:TGAM_0101"/>